<evidence type="ECO:0000313" key="2">
    <source>
        <dbReference type="EMBL" id="CCF99160.1"/>
    </source>
</evidence>
<organism evidence="2">
    <name type="scientific">uncultured Flavobacteriia bacterium</name>
    <dbReference type="NCBI Taxonomy" id="212695"/>
    <lineage>
        <taxon>Bacteria</taxon>
        <taxon>Pseudomonadati</taxon>
        <taxon>Bacteroidota</taxon>
        <taxon>Flavobacteriia</taxon>
        <taxon>environmental samples</taxon>
    </lineage>
</organism>
<feature type="transmembrane region" description="Helical" evidence="1">
    <location>
        <begin position="85"/>
        <end position="104"/>
    </location>
</feature>
<reference evidence="2" key="2">
    <citation type="submission" date="2012-02" db="EMBL/GenBank/DDBJ databases">
        <authorList>
            <person name="Genoscope - CEA"/>
        </authorList>
    </citation>
    <scope>NUCLEOTIDE SEQUENCE</scope>
</reference>
<feature type="transmembrane region" description="Helical" evidence="1">
    <location>
        <begin position="53"/>
        <end position="73"/>
    </location>
</feature>
<keyword evidence="1" id="KW-1133">Transmembrane helix</keyword>
<feature type="transmembrane region" description="Helical" evidence="1">
    <location>
        <begin position="12"/>
        <end position="29"/>
    </location>
</feature>
<feature type="transmembrane region" description="Helical" evidence="1">
    <location>
        <begin position="133"/>
        <end position="163"/>
    </location>
</feature>
<keyword evidence="1" id="KW-0472">Membrane</keyword>
<dbReference type="AlphaFoldDB" id="H6RDP9"/>
<accession>H6RDP9</accession>
<feature type="transmembrane region" description="Helical" evidence="1">
    <location>
        <begin position="247"/>
        <end position="268"/>
    </location>
</feature>
<keyword evidence="1" id="KW-0812">Transmembrane</keyword>
<feature type="transmembrane region" description="Helical" evidence="1">
    <location>
        <begin position="298"/>
        <end position="316"/>
    </location>
</feature>
<name>H6RDP9_9BACT</name>
<feature type="transmembrane region" description="Helical" evidence="1">
    <location>
        <begin position="216"/>
        <end position="235"/>
    </location>
</feature>
<sequence>MVRIFFGNRSYALLMLPLLIAGYAALNLWKGHHEPHVGVSFGFWGHLLSQSTYLSQFLAGSLILANGIVLNILFNRNGFMESNNFLPALLYVSFLSIFHSFYYLDGFSIAQSLLIIGLYQLLKLNQNEDARRIVFNAAFIIGVACTFYPVLLVIIPFLFWMIWVIRPFIFRESTLTVVGFVIPLIFAGVYDTVYNVHLSGPELSGTSSELWLEDVAVLGGIVLFMIVLGIGRLLLKLKQSSIRLKKLFRVIIILANFSLLLTIFEYFVFHKKEALSLVFIPLMFFLPYSFGYKKQRGVTTAVFYLLFFFSVGKFFYPLAF</sequence>
<feature type="transmembrane region" description="Helical" evidence="1">
    <location>
        <begin position="274"/>
        <end position="291"/>
    </location>
</feature>
<evidence type="ECO:0000256" key="1">
    <source>
        <dbReference type="SAM" id="Phobius"/>
    </source>
</evidence>
<reference evidence="2" key="1">
    <citation type="journal article" date="2012" name="Environ. Microbiol.">
        <title>Genomic content of uncultured Bacteroidetes from contrasting oceanic provinces in the North Atlantic Ocean.</title>
        <authorList>
            <person name="Gomez-Pereira P.R."/>
            <person name="Schuler M."/>
            <person name="Fuchs B.M."/>
            <person name="Bennke C."/>
            <person name="Teeling H."/>
            <person name="Waldmann J."/>
            <person name="Richter M."/>
            <person name="Barbe V."/>
            <person name="Bataille E."/>
            <person name="Glockner F.O."/>
            <person name="Amann R."/>
        </authorList>
    </citation>
    <scope>NUCLEOTIDE SEQUENCE</scope>
</reference>
<feature type="transmembrane region" description="Helical" evidence="1">
    <location>
        <begin position="175"/>
        <end position="196"/>
    </location>
</feature>
<protein>
    <submittedName>
        <fullName evidence="2">Uncharacterized protein</fullName>
    </submittedName>
</protein>
<proteinExistence type="predicted"/>
<gene>
    <name evidence="2" type="ORF">VIS_S3ARA10026</name>
</gene>
<dbReference type="EMBL" id="FO117572">
    <property type="protein sequence ID" value="CCF99160.1"/>
    <property type="molecule type" value="Genomic_DNA"/>
</dbReference>